<evidence type="ECO:0000256" key="14">
    <source>
        <dbReference type="RuleBase" id="RU361141"/>
    </source>
</evidence>
<dbReference type="FunFam" id="2.60.40.1730:FF:000004">
    <property type="entry name" value="Leukotriene A(4) hydrolase"/>
    <property type="match status" value="1"/>
</dbReference>
<evidence type="ECO:0000313" key="17">
    <source>
        <dbReference type="Proteomes" id="UP000054321"/>
    </source>
</evidence>
<dbReference type="GO" id="GO:0061957">
    <property type="term" value="C:NVT complex"/>
    <property type="evidence" value="ECO:0007669"/>
    <property type="project" value="EnsemblFungi"/>
</dbReference>
<dbReference type="SMART" id="SM01263">
    <property type="entry name" value="Leuk-A4-hydro_C"/>
    <property type="match status" value="1"/>
</dbReference>
<feature type="binding site" evidence="12">
    <location>
        <begin position="274"/>
        <end position="279"/>
    </location>
    <ligand>
        <name>a peptide</name>
        <dbReference type="ChEBI" id="CHEBI:60466"/>
    </ligand>
</feature>
<dbReference type="Gene3D" id="1.10.390.10">
    <property type="entry name" value="Neutral Protease Domain 2"/>
    <property type="match status" value="1"/>
</dbReference>
<keyword evidence="10" id="KW-0539">Nucleus</keyword>
<dbReference type="SUPFAM" id="SSF55486">
    <property type="entry name" value="Metalloproteases ('zincins'), catalytic domain"/>
    <property type="match status" value="1"/>
</dbReference>
<evidence type="ECO:0000256" key="13">
    <source>
        <dbReference type="PIRSR" id="PIRSR612777-3"/>
    </source>
</evidence>
<dbReference type="EC" id="3.4.11.-" evidence="14"/>
<feature type="active site" description="Proton acceptor" evidence="11">
    <location>
        <position position="304"/>
    </location>
</feature>
<feature type="binding site" evidence="12">
    <location>
        <begin position="569"/>
        <end position="571"/>
    </location>
    <ligand>
        <name>a peptide</name>
        <dbReference type="ChEBI" id="CHEBI:60466"/>
    </ligand>
</feature>
<dbReference type="InterPro" id="IPR015211">
    <property type="entry name" value="Peptidase_M1_C"/>
</dbReference>
<dbReference type="InParanoid" id="A0A0C3HTL9"/>
<dbReference type="Proteomes" id="UP000054321">
    <property type="component" value="Unassembled WGS sequence"/>
</dbReference>
<evidence type="ECO:0000256" key="12">
    <source>
        <dbReference type="PIRSR" id="PIRSR612777-2"/>
    </source>
</evidence>
<evidence type="ECO:0000313" key="16">
    <source>
        <dbReference type="EMBL" id="KIN06350.1"/>
    </source>
</evidence>
<dbReference type="OrthoDB" id="79562at2759"/>
<dbReference type="InterPro" id="IPR016024">
    <property type="entry name" value="ARM-type_fold"/>
</dbReference>
<gene>
    <name evidence="16" type="ORF">OIDMADRAFT_112881</name>
</gene>
<comment type="similarity">
    <text evidence="3 14">Belongs to the peptidase M1 family.</text>
</comment>
<dbReference type="Gene3D" id="1.25.40.320">
    <property type="entry name" value="Peptidase M1, leukotriene A4 hydrolase/aminopeptidase C-terminal domain"/>
    <property type="match status" value="1"/>
</dbReference>
<feature type="binding site" evidence="13">
    <location>
        <position position="307"/>
    </location>
    <ligand>
        <name>Zn(2+)</name>
        <dbReference type="ChEBI" id="CHEBI:29105"/>
        <note>catalytic</note>
    </ligand>
</feature>
<evidence type="ECO:0000256" key="11">
    <source>
        <dbReference type="PIRSR" id="PIRSR612777-1"/>
    </source>
</evidence>
<proteinExistence type="inferred from homology"/>
<dbReference type="Pfam" id="PF17900">
    <property type="entry name" value="Peptidase_M1_N"/>
    <property type="match status" value="1"/>
</dbReference>
<dbReference type="InterPro" id="IPR014782">
    <property type="entry name" value="Peptidase_M1_dom"/>
</dbReference>
<protein>
    <recommendedName>
        <fullName evidence="14">Leukotriene A(4) hydrolase</fullName>
        <shortName evidence="14">LTA-4 hydrolase</shortName>
        <ecNumber evidence="14">3.3.2.10</ecNumber>
        <ecNumber evidence="14">3.4.11.-</ecNumber>
    </recommendedName>
</protein>
<evidence type="ECO:0000256" key="6">
    <source>
        <dbReference type="ARBA" id="ARBA00022723"/>
    </source>
</evidence>
<evidence type="ECO:0000256" key="8">
    <source>
        <dbReference type="ARBA" id="ARBA00022833"/>
    </source>
</evidence>
<dbReference type="AlphaFoldDB" id="A0A0C3HTL9"/>
<evidence type="ECO:0000259" key="15">
    <source>
        <dbReference type="SMART" id="SM01263"/>
    </source>
</evidence>
<comment type="catalytic activity">
    <reaction evidence="14">
        <text>an epoxide + H2O = an ethanediol</text>
        <dbReference type="Rhea" id="RHEA:19037"/>
        <dbReference type="ChEBI" id="CHEBI:15377"/>
        <dbReference type="ChEBI" id="CHEBI:32955"/>
        <dbReference type="ChEBI" id="CHEBI:140594"/>
        <dbReference type="EC" id="3.3.2.10"/>
    </reaction>
</comment>
<keyword evidence="8 13" id="KW-0862">Zinc</keyword>
<evidence type="ECO:0000256" key="1">
    <source>
        <dbReference type="ARBA" id="ARBA00004123"/>
    </source>
</evidence>
<organism evidence="16 17">
    <name type="scientific">Oidiodendron maius (strain Zn)</name>
    <dbReference type="NCBI Taxonomy" id="913774"/>
    <lineage>
        <taxon>Eukaryota</taxon>
        <taxon>Fungi</taxon>
        <taxon>Dikarya</taxon>
        <taxon>Ascomycota</taxon>
        <taxon>Pezizomycotina</taxon>
        <taxon>Leotiomycetes</taxon>
        <taxon>Leotiomycetes incertae sedis</taxon>
        <taxon>Myxotrichaceae</taxon>
        <taxon>Oidiodendron</taxon>
    </lineage>
</organism>
<dbReference type="PANTHER" id="PTHR45726">
    <property type="entry name" value="LEUKOTRIENE A-4 HYDROLASE"/>
    <property type="match status" value="1"/>
</dbReference>
<dbReference type="EMBL" id="KN832871">
    <property type="protein sequence ID" value="KIN06350.1"/>
    <property type="molecule type" value="Genomic_DNA"/>
</dbReference>
<comment type="subcellular location">
    <subcellularLocation>
        <location evidence="2 14">Cytoplasm</location>
    </subcellularLocation>
    <subcellularLocation>
        <location evidence="1">Nucleus</location>
    </subcellularLocation>
</comment>
<dbReference type="GO" id="GO:0120113">
    <property type="term" value="P:cytoplasm to vacuole targeting by the NVT pathway"/>
    <property type="evidence" value="ECO:0007669"/>
    <property type="project" value="EnsemblFungi"/>
</dbReference>
<dbReference type="InterPro" id="IPR045357">
    <property type="entry name" value="Aminopeptidase_N-like_N"/>
</dbReference>
<evidence type="ECO:0000256" key="7">
    <source>
        <dbReference type="ARBA" id="ARBA00022801"/>
    </source>
</evidence>
<evidence type="ECO:0000256" key="9">
    <source>
        <dbReference type="ARBA" id="ARBA00023049"/>
    </source>
</evidence>
<dbReference type="MEROPS" id="M01.034"/>
<dbReference type="InterPro" id="IPR012777">
    <property type="entry name" value="LTA4H"/>
</dbReference>
<sequence length="615" mass="69347">MATTTLPRDPNTLSNYNNWKTKHTIAELAIDFKKQRLHGTVTLQLESLTERESEEIVLDSSFLDVQKVTVNGAKAHDWVVKDRTEPFGSPLSINVPGGAAKSSIVSVAVSLSTTENCTALQWMTPAQTSNKKFPYMFSQCQAIHCRSIFPCQDTPDIKSTYEFHLRSSLPVVASGLPRGASSFLEGENGEPGTVLYSFHQEIPIPSYLFAIASGDVATASIGPRSQVITGPEEVVAAKWEFEADMENFLQVAEKIVYPYQWTLYNVLVLPPSFPYGGMENPIATFATPTLLSGDRENIDVIAHELAHSWSGNLVSNSSWEHFWLNEGWTVYLERRIQAGLHGEPYRDFSAIIGWKALLDAVDKFGHDHEFTKLVVDLKGKDPDDAFSTVPYEKGFHFLYYIEKLVGKDKFNRFIPHYFTTWARKSLDSYEFKATLLDFFAPDKEASKALESIDWDAWFYNTGMPPKPEFDTSMVDKCYALAKKWESKDYIPSPEDIKGLTASQLVVFLEAMELFETPLTPAQSRLLGSAYSLANSKNAEVLVRYLSVGLAAKDESVYQPTADLLGTVGRMKFVRPLYEKLAHCDRKLAEETFKKHKMFYHPICRSMVMKDLKLKE</sequence>
<evidence type="ECO:0000256" key="5">
    <source>
        <dbReference type="ARBA" id="ARBA00022670"/>
    </source>
</evidence>
<keyword evidence="7 14" id="KW-0378">Hydrolase</keyword>
<keyword evidence="5 14" id="KW-0645">Protease</keyword>
<dbReference type="GO" id="GO:0004301">
    <property type="term" value="F:epoxide hydrolase activity"/>
    <property type="evidence" value="ECO:0007669"/>
    <property type="project" value="UniProtKB-EC"/>
</dbReference>
<dbReference type="GO" id="GO:0008237">
    <property type="term" value="F:metallopeptidase activity"/>
    <property type="evidence" value="ECO:0007669"/>
    <property type="project" value="UniProtKB-KW"/>
</dbReference>
<dbReference type="InterPro" id="IPR034015">
    <property type="entry name" value="M1_LTA4H"/>
</dbReference>
<name>A0A0C3HTL9_OIDMZ</name>
<keyword evidence="9 14" id="KW-0482">Metalloprotease</keyword>
<dbReference type="SUPFAM" id="SSF48371">
    <property type="entry name" value="ARM repeat"/>
    <property type="match status" value="1"/>
</dbReference>
<dbReference type="GO" id="GO:0008270">
    <property type="term" value="F:zinc ion binding"/>
    <property type="evidence" value="ECO:0007669"/>
    <property type="project" value="InterPro"/>
</dbReference>
<dbReference type="STRING" id="913774.A0A0C3HTL9"/>
<keyword evidence="4 14" id="KW-0963">Cytoplasm</keyword>
<dbReference type="GO" id="GO:0030163">
    <property type="term" value="P:protein catabolic process"/>
    <property type="evidence" value="ECO:0007669"/>
    <property type="project" value="EnsemblFungi"/>
</dbReference>
<dbReference type="NCBIfam" id="TIGR02411">
    <property type="entry name" value="leuko_A4_hydro"/>
    <property type="match status" value="1"/>
</dbReference>
<feature type="binding site" evidence="13">
    <location>
        <position position="326"/>
    </location>
    <ligand>
        <name>Zn(2+)</name>
        <dbReference type="ChEBI" id="CHEBI:29105"/>
        <note>catalytic</note>
    </ligand>
</feature>
<dbReference type="Pfam" id="PF09127">
    <property type="entry name" value="Leuk-A4-hydro_C"/>
    <property type="match status" value="1"/>
</dbReference>
<comment type="cofactor">
    <cofactor evidence="13 14">
        <name>Zn(2+)</name>
        <dbReference type="ChEBI" id="CHEBI:29105"/>
    </cofactor>
    <text evidence="13 14">Binds 1 zinc ion per subunit.</text>
</comment>
<evidence type="ECO:0000256" key="10">
    <source>
        <dbReference type="ARBA" id="ARBA00023242"/>
    </source>
</evidence>
<keyword evidence="17" id="KW-1185">Reference proteome</keyword>
<reference evidence="17" key="2">
    <citation type="submission" date="2015-01" db="EMBL/GenBank/DDBJ databases">
        <title>Evolutionary Origins and Diversification of the Mycorrhizal Mutualists.</title>
        <authorList>
            <consortium name="DOE Joint Genome Institute"/>
            <consortium name="Mycorrhizal Genomics Consortium"/>
            <person name="Kohler A."/>
            <person name="Kuo A."/>
            <person name="Nagy L.G."/>
            <person name="Floudas D."/>
            <person name="Copeland A."/>
            <person name="Barry K.W."/>
            <person name="Cichocki N."/>
            <person name="Veneault-Fourrey C."/>
            <person name="LaButti K."/>
            <person name="Lindquist E.A."/>
            <person name="Lipzen A."/>
            <person name="Lundell T."/>
            <person name="Morin E."/>
            <person name="Murat C."/>
            <person name="Riley R."/>
            <person name="Ohm R."/>
            <person name="Sun H."/>
            <person name="Tunlid A."/>
            <person name="Henrissat B."/>
            <person name="Grigoriev I.V."/>
            <person name="Hibbett D.S."/>
            <person name="Martin F."/>
        </authorList>
    </citation>
    <scope>NUCLEOTIDE SEQUENCE [LARGE SCALE GENOMIC DNA]</scope>
    <source>
        <strain evidence="17">Zn</strain>
    </source>
</reference>
<dbReference type="GO" id="GO:0005771">
    <property type="term" value="C:multivesicular body"/>
    <property type="evidence" value="ECO:0007669"/>
    <property type="project" value="EnsemblFungi"/>
</dbReference>
<dbReference type="InterPro" id="IPR027268">
    <property type="entry name" value="Peptidase_M4/M1_CTD_sf"/>
</dbReference>
<dbReference type="GO" id="GO:0005634">
    <property type="term" value="C:nucleus"/>
    <property type="evidence" value="ECO:0007669"/>
    <property type="project" value="UniProtKB-SubCell"/>
</dbReference>
<evidence type="ECO:0000256" key="3">
    <source>
        <dbReference type="ARBA" id="ARBA00010136"/>
    </source>
</evidence>
<accession>A0A0C3HTL9</accession>
<dbReference type="InterPro" id="IPR001930">
    <property type="entry name" value="Peptidase_M1"/>
</dbReference>
<dbReference type="InterPro" id="IPR042097">
    <property type="entry name" value="Aminopeptidase_N-like_N_sf"/>
</dbReference>
<dbReference type="HOGENOM" id="CLU_014505_1_1_1"/>
<reference evidence="16 17" key="1">
    <citation type="submission" date="2014-04" db="EMBL/GenBank/DDBJ databases">
        <authorList>
            <consortium name="DOE Joint Genome Institute"/>
            <person name="Kuo A."/>
            <person name="Martino E."/>
            <person name="Perotto S."/>
            <person name="Kohler A."/>
            <person name="Nagy L.G."/>
            <person name="Floudas D."/>
            <person name="Copeland A."/>
            <person name="Barry K.W."/>
            <person name="Cichocki N."/>
            <person name="Veneault-Fourrey C."/>
            <person name="LaButti K."/>
            <person name="Lindquist E.A."/>
            <person name="Lipzen A."/>
            <person name="Lundell T."/>
            <person name="Morin E."/>
            <person name="Murat C."/>
            <person name="Sun H."/>
            <person name="Tunlid A."/>
            <person name="Henrissat B."/>
            <person name="Grigoriev I.V."/>
            <person name="Hibbett D.S."/>
            <person name="Martin F."/>
            <person name="Nordberg H.P."/>
            <person name="Cantor M.N."/>
            <person name="Hua S.X."/>
        </authorList>
    </citation>
    <scope>NUCLEOTIDE SEQUENCE [LARGE SCALE GENOMIC DNA]</scope>
    <source>
        <strain evidence="16 17">Zn</strain>
    </source>
</reference>
<dbReference type="GO" id="GO:0006508">
    <property type="term" value="P:proteolysis"/>
    <property type="evidence" value="ECO:0007669"/>
    <property type="project" value="UniProtKB-KW"/>
</dbReference>
<dbReference type="EC" id="3.3.2.10" evidence="14"/>
<dbReference type="PRINTS" id="PR00756">
    <property type="entry name" value="ALADIPTASE"/>
</dbReference>
<dbReference type="GO" id="GO:0005829">
    <property type="term" value="C:cytosol"/>
    <property type="evidence" value="ECO:0007669"/>
    <property type="project" value="TreeGrafter"/>
</dbReference>
<evidence type="ECO:0000256" key="4">
    <source>
        <dbReference type="ARBA" id="ARBA00022490"/>
    </source>
</evidence>
<dbReference type="FunCoup" id="A0A0C3HTL9">
    <property type="interactions" value="1078"/>
</dbReference>
<dbReference type="InterPro" id="IPR049980">
    <property type="entry name" value="LTA4H_cat"/>
</dbReference>
<dbReference type="CDD" id="cd09599">
    <property type="entry name" value="M1_LTA4H"/>
    <property type="match status" value="1"/>
</dbReference>
<feature type="binding site" evidence="13">
    <location>
        <position position="303"/>
    </location>
    <ligand>
        <name>Zn(2+)</name>
        <dbReference type="ChEBI" id="CHEBI:29105"/>
        <note>catalytic</note>
    </ligand>
</feature>
<feature type="binding site" evidence="12">
    <location>
        <begin position="139"/>
        <end position="141"/>
    </location>
    <ligand>
        <name>a peptide</name>
        <dbReference type="ChEBI" id="CHEBI:60466"/>
    </ligand>
</feature>
<dbReference type="FunFam" id="1.10.390.10:FF:000009">
    <property type="entry name" value="Leukotriene A(4) hydrolase"/>
    <property type="match status" value="1"/>
</dbReference>
<evidence type="ECO:0000256" key="2">
    <source>
        <dbReference type="ARBA" id="ARBA00004496"/>
    </source>
</evidence>
<dbReference type="GO" id="GO:0006629">
    <property type="term" value="P:lipid metabolic process"/>
    <property type="evidence" value="ECO:0007669"/>
    <property type="project" value="EnsemblFungi"/>
</dbReference>
<feature type="domain" description="Peptidase M1 leukotriene A4 hydrolase/aminopeptidase C-terminal" evidence="15">
    <location>
        <begin position="472"/>
        <end position="611"/>
    </location>
</feature>
<dbReference type="PANTHER" id="PTHR45726:SF3">
    <property type="entry name" value="LEUKOTRIENE A-4 HYDROLASE"/>
    <property type="match status" value="1"/>
</dbReference>
<dbReference type="Gene3D" id="2.60.40.1730">
    <property type="entry name" value="tricorn interacting facor f3 domain"/>
    <property type="match status" value="1"/>
</dbReference>
<dbReference type="GO" id="GO:0000328">
    <property type="term" value="C:fungal-type vacuole lumen"/>
    <property type="evidence" value="ECO:0007669"/>
    <property type="project" value="EnsemblFungi"/>
</dbReference>
<dbReference type="InterPro" id="IPR038502">
    <property type="entry name" value="M1_LTA-4_hydro/amino_C_sf"/>
</dbReference>
<dbReference type="SUPFAM" id="SSF63737">
    <property type="entry name" value="Leukotriene A4 hydrolase N-terminal domain"/>
    <property type="match status" value="1"/>
</dbReference>
<dbReference type="Gene3D" id="3.30.2010.30">
    <property type="match status" value="1"/>
</dbReference>
<keyword evidence="6 13" id="KW-0479">Metal-binding</keyword>
<dbReference type="Pfam" id="PF01433">
    <property type="entry name" value="Peptidase_M1"/>
    <property type="match status" value="1"/>
</dbReference>
<dbReference type="FunFam" id="3.30.2010.30:FF:000001">
    <property type="entry name" value="Leukotriene A(4) hydrolase"/>
    <property type="match status" value="1"/>
</dbReference>
<dbReference type="GO" id="GO:0004177">
    <property type="term" value="F:aminopeptidase activity"/>
    <property type="evidence" value="ECO:0007669"/>
    <property type="project" value="EnsemblFungi"/>
</dbReference>
<dbReference type="FunFam" id="1.25.40.320:FF:000001">
    <property type="entry name" value="Leukotriene A(4) hydrolase"/>
    <property type="match status" value="1"/>
</dbReference>
<feature type="active site" description="Proton donor" evidence="11">
    <location>
        <position position="391"/>
    </location>
</feature>